<reference evidence="2" key="1">
    <citation type="submission" date="2017-04" db="EMBL/GenBank/DDBJ databases">
        <authorList>
            <person name="Varghese N."/>
            <person name="Submissions S."/>
        </authorList>
    </citation>
    <scope>NUCLEOTIDE SEQUENCE [LARGE SCALE GENOMIC DNA]</scope>
    <source>
        <strain evidence="2">K3S</strain>
    </source>
</reference>
<accession>A0A1X7DFX5</accession>
<keyword evidence="2" id="KW-1185">Reference proteome</keyword>
<dbReference type="AlphaFoldDB" id="A0A1X7DFX5"/>
<evidence type="ECO:0000313" key="1">
    <source>
        <dbReference type="EMBL" id="SMF14537.1"/>
    </source>
</evidence>
<dbReference type="STRING" id="1519643.SAMN06295933_1828"/>
<protein>
    <submittedName>
        <fullName evidence="1">Uncharacterized protein</fullName>
    </submittedName>
</protein>
<name>A0A1X7DFX5_9BACT</name>
<dbReference type="OrthoDB" id="929345at2"/>
<dbReference type="Proteomes" id="UP000192906">
    <property type="component" value="Unassembled WGS sequence"/>
</dbReference>
<proteinExistence type="predicted"/>
<organism evidence="1 2">
    <name type="scientific">Desulfovibrio gilichinskyi</name>
    <dbReference type="NCBI Taxonomy" id="1519643"/>
    <lineage>
        <taxon>Bacteria</taxon>
        <taxon>Pseudomonadati</taxon>
        <taxon>Thermodesulfobacteriota</taxon>
        <taxon>Desulfovibrionia</taxon>
        <taxon>Desulfovibrionales</taxon>
        <taxon>Desulfovibrionaceae</taxon>
        <taxon>Desulfovibrio</taxon>
    </lineage>
</organism>
<gene>
    <name evidence="1" type="ORF">SAMN06295933_1828</name>
</gene>
<dbReference type="RefSeq" id="WP_085101470.1">
    <property type="nucleotide sequence ID" value="NZ_FWZU01000003.1"/>
</dbReference>
<evidence type="ECO:0000313" key="2">
    <source>
        <dbReference type="Proteomes" id="UP000192906"/>
    </source>
</evidence>
<dbReference type="EMBL" id="FWZU01000003">
    <property type="protein sequence ID" value="SMF14537.1"/>
    <property type="molecule type" value="Genomic_DNA"/>
</dbReference>
<sequence length="313" mass="35858">MSKRIVDVIINVFGKPQQTALSLLSLLEKSGQHINKIYFQEEPCTSEFEKNNHNKIIHFLSDKIIYFKPEYWNGIDPTDIVRLLTDREYLLSMRYQHGWENSKAEYVLTIHNDIDVKSDVVGNLLSVIGENTGAGEIGQCWWCPAFQNGLCDSSRQTSFKPSYSYLMKIYNKNFDPKKRRAYCLGLSEQFHKNAWPLPECRLNEWCALININKARIDTMPFGKAAPIGALVASGAFIGEAGDQAVCLDTGVQWFRDMSLNGHSFMHYDVNQDIEHDRRGNAALGAPELYVKGEVLALHKIKERYPEYYNLSEF</sequence>